<dbReference type="EMBL" id="CM055103">
    <property type="protein sequence ID" value="KAJ7535318.1"/>
    <property type="molecule type" value="Genomic_DNA"/>
</dbReference>
<protein>
    <submittedName>
        <fullName evidence="1">Uncharacterized protein</fullName>
    </submittedName>
</protein>
<evidence type="ECO:0000313" key="2">
    <source>
        <dbReference type="Proteomes" id="UP001162992"/>
    </source>
</evidence>
<name>A0ACC2BZV3_DIPCM</name>
<sequence>MAWSSGYKHDELPPPGYHSWHRRYYYDPCHYFCTCFCFLLFLLVIVLGVAALITYLALHPHKPRYTLQDVQITNLSIAGSSSSSSPIQDMPTSFYPYALMLSTEILVTVQIYNRNHHVGIYNNRLIVVLYYEDTEIGRTFLPSFYQEPQELTVLQSTISVYGYPIKQSVAASLSAAETRSAIPLHSLIATRVKYKIGSWKPAWHRWFYSNCDIVNCGGRIELLMANAQCFCS</sequence>
<proteinExistence type="predicted"/>
<dbReference type="Proteomes" id="UP001162992">
    <property type="component" value="Chromosome 12"/>
</dbReference>
<keyword evidence="2" id="KW-1185">Reference proteome</keyword>
<organism evidence="1 2">
    <name type="scientific">Diphasiastrum complanatum</name>
    <name type="common">Issler's clubmoss</name>
    <name type="synonym">Lycopodium complanatum</name>
    <dbReference type="NCBI Taxonomy" id="34168"/>
    <lineage>
        <taxon>Eukaryota</taxon>
        <taxon>Viridiplantae</taxon>
        <taxon>Streptophyta</taxon>
        <taxon>Embryophyta</taxon>
        <taxon>Tracheophyta</taxon>
        <taxon>Lycopodiopsida</taxon>
        <taxon>Lycopodiales</taxon>
        <taxon>Lycopodiaceae</taxon>
        <taxon>Lycopodioideae</taxon>
        <taxon>Diphasiastrum</taxon>
    </lineage>
</organism>
<reference evidence="2" key="1">
    <citation type="journal article" date="2024" name="Proc. Natl. Acad. Sci. U.S.A.">
        <title>Extraordinary preservation of gene collinearity over three hundred million years revealed in homosporous lycophytes.</title>
        <authorList>
            <person name="Li C."/>
            <person name="Wickell D."/>
            <person name="Kuo L.Y."/>
            <person name="Chen X."/>
            <person name="Nie B."/>
            <person name="Liao X."/>
            <person name="Peng D."/>
            <person name="Ji J."/>
            <person name="Jenkins J."/>
            <person name="Williams M."/>
            <person name="Shu S."/>
            <person name="Plott C."/>
            <person name="Barry K."/>
            <person name="Rajasekar S."/>
            <person name="Grimwood J."/>
            <person name="Han X."/>
            <person name="Sun S."/>
            <person name="Hou Z."/>
            <person name="He W."/>
            <person name="Dai G."/>
            <person name="Sun C."/>
            <person name="Schmutz J."/>
            <person name="Leebens-Mack J.H."/>
            <person name="Li F.W."/>
            <person name="Wang L."/>
        </authorList>
    </citation>
    <scope>NUCLEOTIDE SEQUENCE [LARGE SCALE GENOMIC DNA]</scope>
    <source>
        <strain evidence="2">cv. PW_Plant_1</strain>
    </source>
</reference>
<evidence type="ECO:0000313" key="1">
    <source>
        <dbReference type="EMBL" id="KAJ7535318.1"/>
    </source>
</evidence>
<comment type="caution">
    <text evidence="1">The sequence shown here is derived from an EMBL/GenBank/DDBJ whole genome shotgun (WGS) entry which is preliminary data.</text>
</comment>
<accession>A0ACC2BZV3</accession>
<gene>
    <name evidence="1" type="ORF">O6H91_12G027600</name>
</gene>